<sequence length="81" mass="8748">MLLNNASVPQQQCVAVVHSFGRPESSSVRPFLCFRAHSIPCLIVPDPCFAPITAARPPVPLKAVSWDGPAHVIQGEPRTYA</sequence>
<reference evidence="1 2" key="1">
    <citation type="submission" date="2019-03" db="EMBL/GenBank/DDBJ databases">
        <title>Genomic Encyclopedia of Type Strains, Phase III (KMG-III): the genomes of soil and plant-associated and newly described type strains.</title>
        <authorList>
            <person name="Whitman W."/>
        </authorList>
    </citation>
    <scope>NUCLEOTIDE SEQUENCE [LARGE SCALE GENOMIC DNA]</scope>
    <source>
        <strain evidence="1 2">DSM 27373</strain>
    </source>
</reference>
<evidence type="ECO:0000313" key="2">
    <source>
        <dbReference type="Proteomes" id="UP000294506"/>
    </source>
</evidence>
<keyword evidence="2" id="KW-1185">Reference proteome</keyword>
<name>A0A4R7G486_9MICC</name>
<gene>
    <name evidence="1" type="ORF">EV640_104241</name>
</gene>
<organism evidence="1 2">
    <name type="scientific">Nesterenkonia aurantiaca</name>
    <dbReference type="NCBI Taxonomy" id="1436010"/>
    <lineage>
        <taxon>Bacteria</taxon>
        <taxon>Bacillati</taxon>
        <taxon>Actinomycetota</taxon>
        <taxon>Actinomycetes</taxon>
        <taxon>Micrococcales</taxon>
        <taxon>Micrococcaceae</taxon>
        <taxon>Nesterenkonia</taxon>
    </lineage>
</organism>
<dbReference type="EMBL" id="SOAN01000004">
    <property type="protein sequence ID" value="TDS86214.1"/>
    <property type="molecule type" value="Genomic_DNA"/>
</dbReference>
<dbReference type="AlphaFoldDB" id="A0A4R7G486"/>
<protein>
    <submittedName>
        <fullName evidence="1">Uncharacterized protein</fullName>
    </submittedName>
</protein>
<accession>A0A4R7G486</accession>
<dbReference type="Proteomes" id="UP000294506">
    <property type="component" value="Unassembled WGS sequence"/>
</dbReference>
<proteinExistence type="predicted"/>
<comment type="caution">
    <text evidence="1">The sequence shown here is derived from an EMBL/GenBank/DDBJ whole genome shotgun (WGS) entry which is preliminary data.</text>
</comment>
<evidence type="ECO:0000313" key="1">
    <source>
        <dbReference type="EMBL" id="TDS86214.1"/>
    </source>
</evidence>